<sequence length="248" mass="25877">MGRLEGRTALVTGAGRGIGRGIALAFAREGADVGISELSAGPPAEEVGAAIRQLGRRAWVLAGDVSDEETVRRLVGQLLEETGKIDILVTNAGIAEVVPFADITTEAWDRMMAVHLRGTFLCVKHVLPGMIEARRGKIITLGSQLGQIGRAGLVHYSAAKGGIIAFTKALAREVGQLGINVNSIGPGPIETGLLHQDEASTERIRAALPLGRFGTVDDVAPTAVFLASSDSDYYTGQTLGPNGGDVML</sequence>
<evidence type="ECO:0000256" key="2">
    <source>
        <dbReference type="ARBA" id="ARBA00023002"/>
    </source>
</evidence>
<dbReference type="Pfam" id="PF13561">
    <property type="entry name" value="adh_short_C2"/>
    <property type="match status" value="1"/>
</dbReference>
<dbReference type="InterPro" id="IPR050259">
    <property type="entry name" value="SDR"/>
</dbReference>
<dbReference type="PRINTS" id="PR00080">
    <property type="entry name" value="SDRFAMILY"/>
</dbReference>
<dbReference type="Gene3D" id="3.40.50.720">
    <property type="entry name" value="NAD(P)-binding Rossmann-like Domain"/>
    <property type="match status" value="1"/>
</dbReference>
<reference evidence="3" key="1">
    <citation type="submission" date="2020-10" db="EMBL/GenBank/DDBJ databases">
        <title>Ca. Dormibacterota MAGs.</title>
        <authorList>
            <person name="Montgomery K."/>
        </authorList>
    </citation>
    <scope>NUCLEOTIDE SEQUENCE [LARGE SCALE GENOMIC DNA]</scope>
    <source>
        <strain evidence="3">SC8812_S17_10</strain>
    </source>
</reference>
<dbReference type="InterPro" id="IPR002347">
    <property type="entry name" value="SDR_fam"/>
</dbReference>
<dbReference type="SUPFAM" id="SSF51735">
    <property type="entry name" value="NAD(P)-binding Rossmann-fold domains"/>
    <property type="match status" value="1"/>
</dbReference>
<dbReference type="InterPro" id="IPR036291">
    <property type="entry name" value="NAD(P)-bd_dom_sf"/>
</dbReference>
<dbReference type="GO" id="GO:0032787">
    <property type="term" value="P:monocarboxylic acid metabolic process"/>
    <property type="evidence" value="ECO:0007669"/>
    <property type="project" value="UniProtKB-ARBA"/>
</dbReference>
<dbReference type="Proteomes" id="UP000612893">
    <property type="component" value="Unassembled WGS sequence"/>
</dbReference>
<keyword evidence="4" id="KW-1185">Reference proteome</keyword>
<dbReference type="GO" id="GO:0016491">
    <property type="term" value="F:oxidoreductase activity"/>
    <property type="evidence" value="ECO:0007669"/>
    <property type="project" value="UniProtKB-KW"/>
</dbReference>
<dbReference type="InterPro" id="IPR020904">
    <property type="entry name" value="Sc_DH/Rdtase_CS"/>
</dbReference>
<evidence type="ECO:0000313" key="4">
    <source>
        <dbReference type="Proteomes" id="UP000612893"/>
    </source>
</evidence>
<protein>
    <submittedName>
        <fullName evidence="3">SDR family oxidoreductase</fullName>
    </submittedName>
</protein>
<name>A0A934KAA7_9BACT</name>
<evidence type="ECO:0000256" key="1">
    <source>
        <dbReference type="ARBA" id="ARBA00006484"/>
    </source>
</evidence>
<gene>
    <name evidence="3" type="ORF">JF922_15685</name>
</gene>
<dbReference type="PRINTS" id="PR00081">
    <property type="entry name" value="GDHRDH"/>
</dbReference>
<dbReference type="PANTHER" id="PTHR42879">
    <property type="entry name" value="3-OXOACYL-(ACYL-CARRIER-PROTEIN) REDUCTASE"/>
    <property type="match status" value="1"/>
</dbReference>
<organism evidence="3 4">
    <name type="scientific">Candidatus Nephthysia bennettiae</name>
    <dbReference type="NCBI Taxonomy" id="3127016"/>
    <lineage>
        <taxon>Bacteria</taxon>
        <taxon>Bacillati</taxon>
        <taxon>Candidatus Dormiibacterota</taxon>
        <taxon>Candidatus Dormibacteria</taxon>
        <taxon>Candidatus Dormibacterales</taxon>
        <taxon>Candidatus Dormibacteraceae</taxon>
        <taxon>Candidatus Nephthysia</taxon>
    </lineage>
</organism>
<dbReference type="RefSeq" id="WP_338203016.1">
    <property type="nucleotide sequence ID" value="NZ_JAEKNR010000155.1"/>
</dbReference>
<comment type="caution">
    <text evidence="3">The sequence shown here is derived from an EMBL/GenBank/DDBJ whole genome shotgun (WGS) entry which is preliminary data.</text>
</comment>
<comment type="similarity">
    <text evidence="1">Belongs to the short-chain dehydrogenases/reductases (SDR) family.</text>
</comment>
<keyword evidence="2" id="KW-0560">Oxidoreductase</keyword>
<dbReference type="FunFam" id="3.40.50.720:FF:000084">
    <property type="entry name" value="Short-chain dehydrogenase reductase"/>
    <property type="match status" value="1"/>
</dbReference>
<dbReference type="PROSITE" id="PS00061">
    <property type="entry name" value="ADH_SHORT"/>
    <property type="match status" value="1"/>
</dbReference>
<accession>A0A934KAA7</accession>
<dbReference type="EMBL" id="JAEKNR010000155">
    <property type="protein sequence ID" value="MBJ7599506.1"/>
    <property type="molecule type" value="Genomic_DNA"/>
</dbReference>
<proteinExistence type="inferred from homology"/>
<dbReference type="PANTHER" id="PTHR42879:SF2">
    <property type="entry name" value="3-OXOACYL-[ACYL-CARRIER-PROTEIN] REDUCTASE FABG"/>
    <property type="match status" value="1"/>
</dbReference>
<evidence type="ECO:0000313" key="3">
    <source>
        <dbReference type="EMBL" id="MBJ7599506.1"/>
    </source>
</evidence>
<dbReference type="AlphaFoldDB" id="A0A934KAA7"/>